<dbReference type="EMBL" id="OU912926">
    <property type="protein sequence ID" value="CAG9934240.1"/>
    <property type="molecule type" value="Genomic_DNA"/>
</dbReference>
<accession>A0ABM8Z2U8</accession>
<evidence type="ECO:0000313" key="1">
    <source>
        <dbReference type="EMBL" id="CAG9934240.1"/>
    </source>
</evidence>
<organism evidence="1 2">
    <name type="scientific">Candidatus Nitrotoga arctica</name>
    <dbReference type="NCBI Taxonomy" id="453162"/>
    <lineage>
        <taxon>Bacteria</taxon>
        <taxon>Pseudomonadati</taxon>
        <taxon>Pseudomonadota</taxon>
        <taxon>Betaproteobacteria</taxon>
        <taxon>Nitrosomonadales</taxon>
        <taxon>Gallionellaceae</taxon>
        <taxon>Candidatus Nitrotoga</taxon>
    </lineage>
</organism>
<proteinExistence type="predicted"/>
<name>A0ABM8Z2U8_9PROT</name>
<dbReference type="RefSeq" id="WP_239797900.1">
    <property type="nucleotide sequence ID" value="NZ_OU912926.1"/>
</dbReference>
<sequence length="56" mass="6488">MRPRFTGKHAIDMILSLYAIEHSATEHEQTQNPNSWLEHGYSSGYMLGCDLQQRHT</sequence>
<protein>
    <submittedName>
        <fullName evidence="1">Uncharacterized protein</fullName>
    </submittedName>
</protein>
<reference evidence="1 2" key="1">
    <citation type="submission" date="2021-10" db="EMBL/GenBank/DDBJ databases">
        <authorList>
            <person name="Koch H."/>
        </authorList>
    </citation>
    <scope>NUCLEOTIDE SEQUENCE [LARGE SCALE GENOMIC DNA]</scope>
    <source>
        <strain evidence="1">6680</strain>
    </source>
</reference>
<gene>
    <name evidence="1" type="ORF">NTG6680_2991</name>
</gene>
<dbReference type="Proteomes" id="UP000839052">
    <property type="component" value="Chromosome"/>
</dbReference>
<keyword evidence="2" id="KW-1185">Reference proteome</keyword>
<evidence type="ECO:0000313" key="2">
    <source>
        <dbReference type="Proteomes" id="UP000839052"/>
    </source>
</evidence>